<dbReference type="Proteomes" id="UP000509443">
    <property type="component" value="Chromosome"/>
</dbReference>
<accession>A0ABX6QGI3</accession>
<sequence>MNTKRLISASIFALISSSAAQAADVMIPRQPTPVTSSAFVAPTFTWTGLYLGAQVGGLSSKIDMSMAAQGKTVPLSKDLSPKFSGFEGGLYAGSNIDLGDNFVFGIDTDLTWSGKKHSKTITIASSNSTLVENVVSRTRRSAPSGQPQQESASSSSSSGPSSSSSGVSSPESLGRSDSNSGGRSASPVEGRSGESGASTSARPQLVFARSGSEETQRQAGNGAGGVNHHGSGNVGANADKNSTSVYGIEQVKREIASLALVQGGKVETLSHTLKQNWVGATRVRIGFTADRFMPYIAGGVAYTRLQDTISVSFKKSNTSDANVVSSKNLTDEAKTVIGYTLGGGIDFAMLDNVIVRAEYRYSDFGKKKFAKEKLEVNYKTNDFRVGIAYKF</sequence>
<keyword evidence="8 11" id="KW-0472">Membrane</keyword>
<gene>
    <name evidence="13" type="ORF">HWV54_05145</name>
</gene>
<comment type="similarity">
    <text evidence="10">Belongs to the Omp25/RopB family.</text>
</comment>
<keyword evidence="4 11" id="KW-0812">Transmembrane</keyword>
<evidence type="ECO:0000313" key="13">
    <source>
        <dbReference type="EMBL" id="QLC52257.1"/>
    </source>
</evidence>
<dbReference type="PANTHER" id="PTHR34001">
    <property type="entry name" value="BLL7405 PROTEIN"/>
    <property type="match status" value="1"/>
</dbReference>
<comment type="domain">
    <text evidence="11">Consists of 16-stranded beta-barrel sheets, with large surface-exposed loops, that form a transmembrane pore at the center of each barrel. The pore is partially ocluded by a peptide loop that folds into the pore lumen.</text>
</comment>
<evidence type="ECO:0000256" key="12">
    <source>
        <dbReference type="SAM" id="MobiDB-lite"/>
    </source>
</evidence>
<dbReference type="InterPro" id="IPR011250">
    <property type="entry name" value="OMP/PagP_B-barrel"/>
</dbReference>
<keyword evidence="14" id="KW-1185">Reference proteome</keyword>
<evidence type="ECO:0000256" key="3">
    <source>
        <dbReference type="ARBA" id="ARBA00022452"/>
    </source>
</evidence>
<dbReference type="Gene3D" id="2.40.160.20">
    <property type="match status" value="1"/>
</dbReference>
<dbReference type="RefSeq" id="WP_005866069.1">
    <property type="nucleotide sequence ID" value="NZ_CACVBB010000002.1"/>
</dbReference>
<comment type="subcellular location">
    <subcellularLocation>
        <location evidence="11">Cell outer membrane</location>
        <topology evidence="11">Multi-pass membrane protein</topology>
    </subcellularLocation>
</comment>
<dbReference type="SUPFAM" id="SSF56925">
    <property type="entry name" value="OMPA-like"/>
    <property type="match status" value="1"/>
</dbReference>
<dbReference type="PANTHER" id="PTHR34001:SF3">
    <property type="entry name" value="BLL7405 PROTEIN"/>
    <property type="match status" value="1"/>
</dbReference>
<reference evidence="13 14" key="1">
    <citation type="submission" date="2020-06" db="EMBL/GenBank/DDBJ databases">
        <title>Complete closed genome sequence of Bartonella alsatica CIP 105477.</title>
        <authorList>
            <person name="Thibau A."/>
            <person name="Schultze T.G."/>
            <person name="Kempf V.A.J."/>
        </authorList>
    </citation>
    <scope>NUCLEOTIDE SEQUENCE [LARGE SCALE GENOMIC DNA]</scope>
    <source>
        <strain evidence="13 14">CIP 105477</strain>
    </source>
</reference>
<name>A0ABX6QGI3_9HYPH</name>
<dbReference type="EMBL" id="CP058235">
    <property type="protein sequence ID" value="QLC52257.1"/>
    <property type="molecule type" value="Genomic_DNA"/>
</dbReference>
<evidence type="ECO:0000313" key="14">
    <source>
        <dbReference type="Proteomes" id="UP000509443"/>
    </source>
</evidence>
<protein>
    <recommendedName>
        <fullName evidence="11">Porin</fullName>
    </recommendedName>
</protein>
<dbReference type="InterPro" id="IPR003684">
    <property type="entry name" value="Porin_alphabac"/>
</dbReference>
<feature type="compositionally biased region" description="Low complexity" evidence="12">
    <location>
        <begin position="228"/>
        <end position="238"/>
    </location>
</feature>
<organism evidence="13 14">
    <name type="scientific">Bartonella alsatica</name>
    <dbReference type="NCBI Taxonomy" id="52764"/>
    <lineage>
        <taxon>Bacteria</taxon>
        <taxon>Pseudomonadati</taxon>
        <taxon>Pseudomonadota</taxon>
        <taxon>Alphaproteobacteria</taxon>
        <taxon>Hyphomicrobiales</taxon>
        <taxon>Bartonellaceae</taxon>
        <taxon>Bartonella</taxon>
    </lineage>
</organism>
<keyword evidence="3 11" id="KW-1134">Transmembrane beta strand</keyword>
<proteinExistence type="inferred from homology"/>
<keyword evidence="7 11" id="KW-0626">Porin</keyword>
<feature type="compositionally biased region" description="Low complexity" evidence="12">
    <location>
        <begin position="141"/>
        <end position="172"/>
    </location>
</feature>
<keyword evidence="6 11" id="KW-0406">Ion transport</keyword>
<dbReference type="Pfam" id="PF02530">
    <property type="entry name" value="Porin_2"/>
    <property type="match status" value="1"/>
</dbReference>
<keyword evidence="5 11" id="KW-0732">Signal</keyword>
<evidence type="ECO:0000256" key="9">
    <source>
        <dbReference type="ARBA" id="ARBA00023237"/>
    </source>
</evidence>
<evidence type="ECO:0000256" key="4">
    <source>
        <dbReference type="ARBA" id="ARBA00022692"/>
    </source>
</evidence>
<feature type="chain" id="PRO_5044988020" description="Porin" evidence="11">
    <location>
        <begin position="23"/>
        <end position="391"/>
    </location>
</feature>
<evidence type="ECO:0000256" key="11">
    <source>
        <dbReference type="RuleBase" id="RU364005"/>
    </source>
</evidence>
<evidence type="ECO:0000256" key="6">
    <source>
        <dbReference type="ARBA" id="ARBA00023065"/>
    </source>
</evidence>
<keyword evidence="2 11" id="KW-0813">Transport</keyword>
<evidence type="ECO:0000256" key="8">
    <source>
        <dbReference type="ARBA" id="ARBA00023136"/>
    </source>
</evidence>
<evidence type="ECO:0000256" key="7">
    <source>
        <dbReference type="ARBA" id="ARBA00023114"/>
    </source>
</evidence>
<comment type="similarity">
    <text evidence="1 11">Belongs to the alphaproteobacteria porin family.</text>
</comment>
<evidence type="ECO:0000256" key="5">
    <source>
        <dbReference type="ARBA" id="ARBA00022729"/>
    </source>
</evidence>
<evidence type="ECO:0000256" key="2">
    <source>
        <dbReference type="ARBA" id="ARBA00022448"/>
    </source>
</evidence>
<comment type="function">
    <text evidence="11">Forms passive diffusion pores that allow small molecular weight hydrophilic materials across the outer membrane.</text>
</comment>
<feature type="region of interest" description="Disordered" evidence="12">
    <location>
        <begin position="135"/>
        <end position="238"/>
    </location>
</feature>
<evidence type="ECO:0000256" key="10">
    <source>
        <dbReference type="ARBA" id="ARBA00038306"/>
    </source>
</evidence>
<keyword evidence="9 11" id="KW-0998">Cell outer membrane</keyword>
<evidence type="ECO:0000256" key="1">
    <source>
        <dbReference type="ARBA" id="ARBA00009521"/>
    </source>
</evidence>
<dbReference type="InterPro" id="IPR051692">
    <property type="entry name" value="OMP-like"/>
</dbReference>
<feature type="signal peptide" evidence="11">
    <location>
        <begin position="1"/>
        <end position="22"/>
    </location>
</feature>